<accession>A0A3D9H163</accession>
<evidence type="ECO:0000313" key="2">
    <source>
        <dbReference type="EMBL" id="RED43252.1"/>
    </source>
</evidence>
<reference evidence="2 3" key="1">
    <citation type="submission" date="2018-07" db="EMBL/GenBank/DDBJ databases">
        <title>Genomic Encyclopedia of Type Strains, Phase III (KMG-III): the genomes of soil and plant-associated and newly described type strains.</title>
        <authorList>
            <person name="Whitman W."/>
        </authorList>
    </citation>
    <scope>NUCLEOTIDE SEQUENCE [LARGE SCALE GENOMIC DNA]</scope>
    <source>
        <strain evidence="2 3">CECT 7946</strain>
    </source>
</reference>
<dbReference type="OrthoDB" id="1247025at2"/>
<evidence type="ECO:0000313" key="3">
    <source>
        <dbReference type="Proteomes" id="UP000256980"/>
    </source>
</evidence>
<proteinExistence type="predicted"/>
<name>A0A3D9H163_9FLAO</name>
<feature type="transmembrane region" description="Helical" evidence="1">
    <location>
        <begin position="45"/>
        <end position="65"/>
    </location>
</feature>
<protein>
    <submittedName>
        <fullName evidence="2">Uncharacterized protein</fullName>
    </submittedName>
</protein>
<dbReference type="EMBL" id="QRDV01000006">
    <property type="protein sequence ID" value="RED43252.1"/>
    <property type="molecule type" value="Genomic_DNA"/>
</dbReference>
<sequence>MAPIKFEENIKDKLEKRILSPSSEGWSKLVDRLDEDEKKYKKPMYWWLSIAAGLLIMVAVSFQFFNTDESENVLPQMVEENVIEGQLNNKKIEDEKSINLVIQEDRVEDQLEDKKETLPIINKSEIINYKKNTERKTKKLIRLAEQNDLKDVENLINNKEINNQATIIEDALINETLAVAIQESKNEQSGVSDKEIDSLLKVASKELFKERINIETTKTVNAKMLLETVEDEMGQSYRGKVFEALKESYKTVKTAVVNRNN</sequence>
<comment type="caution">
    <text evidence="2">The sequence shown here is derived from an EMBL/GenBank/DDBJ whole genome shotgun (WGS) entry which is preliminary data.</text>
</comment>
<keyword evidence="3" id="KW-1185">Reference proteome</keyword>
<keyword evidence="1" id="KW-0812">Transmembrane</keyword>
<dbReference type="AlphaFoldDB" id="A0A3D9H163"/>
<keyword evidence="1" id="KW-1133">Transmembrane helix</keyword>
<gene>
    <name evidence="2" type="ORF">DFQ10_106165</name>
</gene>
<evidence type="ECO:0000256" key="1">
    <source>
        <dbReference type="SAM" id="Phobius"/>
    </source>
</evidence>
<organism evidence="2 3">
    <name type="scientific">Winogradskyella eximia</name>
    <dbReference type="NCBI Taxonomy" id="262006"/>
    <lineage>
        <taxon>Bacteria</taxon>
        <taxon>Pseudomonadati</taxon>
        <taxon>Bacteroidota</taxon>
        <taxon>Flavobacteriia</taxon>
        <taxon>Flavobacteriales</taxon>
        <taxon>Flavobacteriaceae</taxon>
        <taxon>Winogradskyella</taxon>
    </lineage>
</organism>
<dbReference type="RefSeq" id="WP_115817937.1">
    <property type="nucleotide sequence ID" value="NZ_QRDV01000006.1"/>
</dbReference>
<keyword evidence="1" id="KW-0472">Membrane</keyword>
<dbReference type="Proteomes" id="UP000256980">
    <property type="component" value="Unassembled WGS sequence"/>
</dbReference>